<keyword evidence="3" id="KW-0847">Vitamin C</keyword>
<reference evidence="9" key="1">
    <citation type="submission" date="2022-01" db="EMBL/GenBank/DDBJ databases">
        <title>Genome Sequence Resource for Two Populations of Ditylenchus destructor, the Migratory Endoparasitic Phytonematode.</title>
        <authorList>
            <person name="Zhang H."/>
            <person name="Lin R."/>
            <person name="Xie B."/>
        </authorList>
    </citation>
    <scope>NUCLEOTIDE SEQUENCE</scope>
    <source>
        <strain evidence="9">BazhouSP</strain>
    </source>
</reference>
<evidence type="ECO:0000256" key="3">
    <source>
        <dbReference type="ARBA" id="ARBA00022896"/>
    </source>
</evidence>
<proteinExistence type="predicted"/>
<keyword evidence="4" id="KW-0223">Dioxygenase</keyword>
<evidence type="ECO:0000313" key="10">
    <source>
        <dbReference type="Proteomes" id="UP001201812"/>
    </source>
</evidence>
<dbReference type="PANTHER" id="PTHR10869">
    <property type="entry name" value="PROLYL 4-HYDROXYLASE ALPHA SUBUNIT"/>
    <property type="match status" value="1"/>
</dbReference>
<evidence type="ECO:0000256" key="7">
    <source>
        <dbReference type="SAM" id="Phobius"/>
    </source>
</evidence>
<dbReference type="InterPro" id="IPR045054">
    <property type="entry name" value="P4HA-like"/>
</dbReference>
<evidence type="ECO:0000256" key="1">
    <source>
        <dbReference type="ARBA" id="ARBA00001961"/>
    </source>
</evidence>
<dbReference type="InterPro" id="IPR006620">
    <property type="entry name" value="Pro_4_hyd_alph"/>
</dbReference>
<feature type="domain" description="Fe2OG dioxygenase" evidence="8">
    <location>
        <begin position="228"/>
        <end position="331"/>
    </location>
</feature>
<dbReference type="SMART" id="SM00702">
    <property type="entry name" value="P4Hc"/>
    <property type="match status" value="1"/>
</dbReference>
<gene>
    <name evidence="9" type="ORF">DdX_15000</name>
</gene>
<comment type="cofactor">
    <cofactor evidence="1">
        <name>L-ascorbate</name>
        <dbReference type="ChEBI" id="CHEBI:38290"/>
    </cofactor>
</comment>
<comment type="caution">
    <text evidence="9">The sequence shown here is derived from an EMBL/GenBank/DDBJ whole genome shotgun (WGS) entry which is preliminary data.</text>
</comment>
<dbReference type="Proteomes" id="UP001201812">
    <property type="component" value="Unassembled WGS sequence"/>
</dbReference>
<sequence length="389" mass="44946">MKLVTWLLYRLKLFIKFSVKFSIISLILLILFANFYSYSSLTKVVYSLEWLLVHTPLVQNGELVIPPIISIAFQHLHGFKILFSRASSYIYDDGYPEFEGKYHWNRNELACCQSKKELFHGQEKDPKLKCYVSRSLLMHIKTEVLNIDPPVVKYHDFLPKTHVDNFIQETDRMRMYQSKILVKDSLDRDIWQDSLIVNGTFVPHHFSGPIVKSFNYMQARIPAFSLHRAEQFHVKKYRPGGHYAPHLDFLIVNPEQQFGNRIATFMVILKPADIGGGTVFPNAGINFQPKVGDAILWLNMNPNYDFAQGSFHGACPVLSGIKIGVTLWIRSVGQEVRIPCPLKEGLPFDYKALTHPTWKDQSFWSYAQCPWQKGTKQCPSAKAKQYWPI</sequence>
<evidence type="ECO:0000256" key="4">
    <source>
        <dbReference type="ARBA" id="ARBA00022964"/>
    </source>
</evidence>
<evidence type="ECO:0000256" key="5">
    <source>
        <dbReference type="ARBA" id="ARBA00023002"/>
    </source>
</evidence>
<feature type="transmembrane region" description="Helical" evidence="7">
    <location>
        <begin position="21"/>
        <end position="38"/>
    </location>
</feature>
<dbReference type="PANTHER" id="PTHR10869:SF210">
    <property type="entry name" value="FE2OG DIOXYGENASE DOMAIN-CONTAINING PROTEIN"/>
    <property type="match status" value="1"/>
</dbReference>
<dbReference type="GO" id="GO:0031418">
    <property type="term" value="F:L-ascorbic acid binding"/>
    <property type="evidence" value="ECO:0007669"/>
    <property type="project" value="UniProtKB-KW"/>
</dbReference>
<evidence type="ECO:0000256" key="2">
    <source>
        <dbReference type="ARBA" id="ARBA00022723"/>
    </source>
</evidence>
<keyword evidence="10" id="KW-1185">Reference proteome</keyword>
<evidence type="ECO:0000259" key="8">
    <source>
        <dbReference type="PROSITE" id="PS51471"/>
    </source>
</evidence>
<dbReference type="AlphaFoldDB" id="A0AAD4MR02"/>
<dbReference type="EMBL" id="JAKKPZ010000085">
    <property type="protein sequence ID" value="KAI1703265.1"/>
    <property type="molecule type" value="Genomic_DNA"/>
</dbReference>
<protein>
    <submittedName>
        <fullName evidence="9">2OG-Fe(II) oxygenase superfamily domain-containing protein</fullName>
    </submittedName>
</protein>
<keyword evidence="7" id="KW-0472">Membrane</keyword>
<keyword evidence="2" id="KW-0479">Metal-binding</keyword>
<name>A0AAD4MR02_9BILA</name>
<dbReference type="Pfam" id="PF13640">
    <property type="entry name" value="2OG-FeII_Oxy_3"/>
    <property type="match status" value="1"/>
</dbReference>
<dbReference type="GO" id="GO:0004656">
    <property type="term" value="F:procollagen-proline 4-dioxygenase activity"/>
    <property type="evidence" value="ECO:0007669"/>
    <property type="project" value="TreeGrafter"/>
</dbReference>
<dbReference type="PROSITE" id="PS51471">
    <property type="entry name" value="FE2OG_OXY"/>
    <property type="match status" value="1"/>
</dbReference>
<keyword evidence="5" id="KW-0560">Oxidoreductase</keyword>
<organism evidence="9 10">
    <name type="scientific">Ditylenchus destructor</name>
    <dbReference type="NCBI Taxonomy" id="166010"/>
    <lineage>
        <taxon>Eukaryota</taxon>
        <taxon>Metazoa</taxon>
        <taxon>Ecdysozoa</taxon>
        <taxon>Nematoda</taxon>
        <taxon>Chromadorea</taxon>
        <taxon>Rhabditida</taxon>
        <taxon>Tylenchina</taxon>
        <taxon>Tylenchomorpha</taxon>
        <taxon>Sphaerularioidea</taxon>
        <taxon>Anguinidae</taxon>
        <taxon>Anguininae</taxon>
        <taxon>Ditylenchus</taxon>
    </lineage>
</organism>
<evidence type="ECO:0000313" key="9">
    <source>
        <dbReference type="EMBL" id="KAI1703265.1"/>
    </source>
</evidence>
<keyword evidence="7" id="KW-1133">Transmembrane helix</keyword>
<dbReference type="GO" id="GO:0005783">
    <property type="term" value="C:endoplasmic reticulum"/>
    <property type="evidence" value="ECO:0007669"/>
    <property type="project" value="TreeGrafter"/>
</dbReference>
<dbReference type="GO" id="GO:0005506">
    <property type="term" value="F:iron ion binding"/>
    <property type="evidence" value="ECO:0007669"/>
    <property type="project" value="InterPro"/>
</dbReference>
<keyword evidence="7" id="KW-0812">Transmembrane</keyword>
<dbReference type="InterPro" id="IPR044862">
    <property type="entry name" value="Pro_4_hyd_alph_FE2OG_OXY"/>
</dbReference>
<accession>A0AAD4MR02</accession>
<keyword evidence="6" id="KW-0408">Iron</keyword>
<dbReference type="InterPro" id="IPR005123">
    <property type="entry name" value="Oxoglu/Fe-dep_dioxygenase_dom"/>
</dbReference>
<dbReference type="Gene3D" id="2.60.120.620">
    <property type="entry name" value="q2cbj1_9rhob like domain"/>
    <property type="match status" value="1"/>
</dbReference>
<evidence type="ECO:0000256" key="6">
    <source>
        <dbReference type="ARBA" id="ARBA00023004"/>
    </source>
</evidence>